<dbReference type="EMBL" id="QPMK01000003">
    <property type="protein sequence ID" value="RDD67300.1"/>
    <property type="molecule type" value="Genomic_DNA"/>
</dbReference>
<proteinExistence type="predicted"/>
<dbReference type="AlphaFoldDB" id="A0A369TQ58"/>
<dbReference type="InterPro" id="IPR037103">
    <property type="entry name" value="Tubulin/FtsZ-like_C"/>
</dbReference>
<evidence type="ECO:0000313" key="4">
    <source>
        <dbReference type="Proteomes" id="UP000253977"/>
    </source>
</evidence>
<dbReference type="Proteomes" id="UP000253977">
    <property type="component" value="Unassembled WGS sequence"/>
</dbReference>
<reference evidence="3 4" key="1">
    <citation type="submission" date="2018-07" db="EMBL/GenBank/DDBJ databases">
        <title>Thalassococcus profundi sp. nov., a marine bacterium isolated from deep seawater of Okinawa Trough.</title>
        <authorList>
            <person name="Yu M."/>
        </authorList>
    </citation>
    <scope>NUCLEOTIDE SEQUENCE [LARGE SCALE GENOMIC DNA]</scope>
    <source>
        <strain evidence="3 4">WRAS1</strain>
    </source>
</reference>
<evidence type="ECO:0000256" key="1">
    <source>
        <dbReference type="ARBA" id="ARBA00022741"/>
    </source>
</evidence>
<dbReference type="PANTHER" id="PTHR34784:SF1">
    <property type="entry name" value="50S RIBOSOMAL PROTEIN L34"/>
    <property type="match status" value="1"/>
</dbReference>
<dbReference type="RefSeq" id="WP_114510049.1">
    <property type="nucleotide sequence ID" value="NZ_QPMK01000003.1"/>
</dbReference>
<keyword evidence="2" id="KW-0342">GTP-binding</keyword>
<name>A0A369TQ58_9RHOB</name>
<evidence type="ECO:0000313" key="3">
    <source>
        <dbReference type="EMBL" id="RDD67300.1"/>
    </source>
</evidence>
<dbReference type="OrthoDB" id="6165729at2"/>
<keyword evidence="1" id="KW-0547">Nucleotide-binding</keyword>
<dbReference type="Gene3D" id="3.30.1330.20">
    <property type="entry name" value="Tubulin/FtsZ, C-terminal domain"/>
    <property type="match status" value="1"/>
</dbReference>
<dbReference type="PANTHER" id="PTHR34784">
    <property type="entry name" value="50S RIBOSOMAL PROTEIN L34"/>
    <property type="match status" value="1"/>
</dbReference>
<gene>
    <name evidence="3" type="ORF">DU478_06100</name>
</gene>
<keyword evidence="4" id="KW-1185">Reference proteome</keyword>
<sequence length="118" mass="12735">MRRMIIEMGMGNDLHGQDYTKAASRAIEDAMRHSSLPILPALGMDHRQMEVRVTVAVAQPDAVDCHALAAAMPRGTVTVRAVQGGMDVVNPETGEVTVVASAAIEVFLPEQKGWRLRG</sequence>
<dbReference type="NCBIfam" id="TIGR02058">
    <property type="entry name" value="lin0512_fam"/>
    <property type="match status" value="1"/>
</dbReference>
<dbReference type="Pfam" id="PF09585">
    <property type="entry name" value="Lin0512_fam"/>
    <property type="match status" value="1"/>
</dbReference>
<protein>
    <submittedName>
        <fullName evidence="3">Uncharacterized protein</fullName>
    </submittedName>
</protein>
<comment type="caution">
    <text evidence="3">The sequence shown here is derived from an EMBL/GenBank/DDBJ whole genome shotgun (WGS) entry which is preliminary data.</text>
</comment>
<organism evidence="3 4">
    <name type="scientific">Thalassococcus profundi</name>
    <dbReference type="NCBI Taxonomy" id="2282382"/>
    <lineage>
        <taxon>Bacteria</taxon>
        <taxon>Pseudomonadati</taxon>
        <taxon>Pseudomonadota</taxon>
        <taxon>Alphaproteobacteria</taxon>
        <taxon>Rhodobacterales</taxon>
        <taxon>Roseobacteraceae</taxon>
        <taxon>Thalassococcus</taxon>
    </lineage>
</organism>
<dbReference type="GO" id="GO:0005525">
    <property type="term" value="F:GTP binding"/>
    <property type="evidence" value="ECO:0007669"/>
    <property type="project" value="UniProtKB-KW"/>
</dbReference>
<evidence type="ECO:0000256" key="2">
    <source>
        <dbReference type="ARBA" id="ARBA00023134"/>
    </source>
</evidence>
<accession>A0A369TQ58</accession>
<dbReference type="InterPro" id="IPR011719">
    <property type="entry name" value="CHP02058"/>
</dbReference>